<dbReference type="GO" id="GO:0016787">
    <property type="term" value="F:hydrolase activity"/>
    <property type="evidence" value="ECO:0007669"/>
    <property type="project" value="UniProtKB-KW"/>
</dbReference>
<evidence type="ECO:0000259" key="3">
    <source>
        <dbReference type="Pfam" id="PF20434"/>
    </source>
</evidence>
<dbReference type="PANTHER" id="PTHR48081">
    <property type="entry name" value="AB HYDROLASE SUPERFAMILY PROTEIN C4A8.06C"/>
    <property type="match status" value="1"/>
</dbReference>
<dbReference type="GeneID" id="8384656"/>
<feature type="region of interest" description="Disordered" evidence="2">
    <location>
        <begin position="18"/>
        <end position="96"/>
    </location>
</feature>
<keyword evidence="5" id="KW-1185">Reference proteome</keyword>
<dbReference type="OrthoDB" id="33195at2157"/>
<evidence type="ECO:0000313" key="4">
    <source>
        <dbReference type="EMBL" id="ACV12523.1"/>
    </source>
</evidence>
<sequence>MTGPPTWTRRGVLTALLAAGAGCTTETDDSTTSTQEPSDPETPTDEPSERSTTSAPTPTETATTTEEPTATDEPTTEEPTTTAESMEEITDVAFRETPQRTLRLDLYLPSTEESSPFVVYAHGGGWIGGDKGHRPMFDRLVEEGFAVADIQYRLAQEKQYPAAVRDVVAAVKWVRANAGEYGIDSERGALAGYSAGAHLAALVAVAPDHENFQPDEFHPDVPVGVDALVGYSGPYDFTESGIGENPLVAAFFGADAPTERLEEGSPVSHVEGDDPPALLIHGTDDNVVPYRSTTALADAYRNAGVPVDVLTGDGAGHGMIDNDEWREETLPSQEQFLADHLLTQ</sequence>
<name>C7NVK0_HALUD</name>
<proteinExistence type="predicted"/>
<dbReference type="InterPro" id="IPR049492">
    <property type="entry name" value="BD-FAE-like_dom"/>
</dbReference>
<dbReference type="SUPFAM" id="SSF53474">
    <property type="entry name" value="alpha/beta-Hydrolases"/>
    <property type="match status" value="1"/>
</dbReference>
<dbReference type="KEGG" id="hut:Huta_2357"/>
<evidence type="ECO:0000256" key="1">
    <source>
        <dbReference type="ARBA" id="ARBA00022801"/>
    </source>
</evidence>
<dbReference type="eggNOG" id="arCOG01646">
    <property type="taxonomic scope" value="Archaea"/>
</dbReference>
<feature type="compositionally biased region" description="Low complexity" evidence="2">
    <location>
        <begin position="50"/>
        <end position="84"/>
    </location>
</feature>
<dbReference type="Gene3D" id="3.40.50.1820">
    <property type="entry name" value="alpha/beta hydrolase"/>
    <property type="match status" value="1"/>
</dbReference>
<feature type="compositionally biased region" description="Low complexity" evidence="2">
    <location>
        <begin position="18"/>
        <end position="37"/>
    </location>
</feature>
<dbReference type="Proteomes" id="UP000002071">
    <property type="component" value="Chromosome"/>
</dbReference>
<protein>
    <submittedName>
        <fullName evidence="4">Alpha/beta hydrolase fold-3 domain protein</fullName>
    </submittedName>
</protein>
<evidence type="ECO:0000256" key="2">
    <source>
        <dbReference type="SAM" id="MobiDB-lite"/>
    </source>
</evidence>
<dbReference type="Pfam" id="PF20434">
    <property type="entry name" value="BD-FAE"/>
    <property type="match status" value="1"/>
</dbReference>
<evidence type="ECO:0000313" key="5">
    <source>
        <dbReference type="Proteomes" id="UP000002071"/>
    </source>
</evidence>
<reference evidence="4 5" key="1">
    <citation type="journal article" date="2009" name="Stand. Genomic Sci.">
        <title>Complete genome sequence of Halorhabdus utahensis type strain (AX-2).</title>
        <authorList>
            <person name="Anderson I."/>
            <person name="Tindall B.J."/>
            <person name="Pomrenke H."/>
            <person name="Goker M."/>
            <person name="Lapidus A."/>
            <person name="Nolan M."/>
            <person name="Copeland A."/>
            <person name="Glavina Del Rio T."/>
            <person name="Chen F."/>
            <person name="Tice H."/>
            <person name="Cheng J.F."/>
            <person name="Lucas S."/>
            <person name="Chertkov O."/>
            <person name="Bruce D."/>
            <person name="Brettin T."/>
            <person name="Detter J.C."/>
            <person name="Han C."/>
            <person name="Goodwin L."/>
            <person name="Land M."/>
            <person name="Hauser L."/>
            <person name="Chang Y.J."/>
            <person name="Jeffries C.D."/>
            <person name="Pitluck S."/>
            <person name="Pati A."/>
            <person name="Mavromatis K."/>
            <person name="Ivanova N."/>
            <person name="Ovchinnikova G."/>
            <person name="Chen A."/>
            <person name="Palaniappan K."/>
            <person name="Chain P."/>
            <person name="Rohde M."/>
            <person name="Bristow J."/>
            <person name="Eisen J.A."/>
            <person name="Markowitz V."/>
            <person name="Hugenholtz P."/>
            <person name="Kyrpides N.C."/>
            <person name="Klenk H.P."/>
        </authorList>
    </citation>
    <scope>NUCLEOTIDE SEQUENCE [LARGE SCALE GENOMIC DNA]</scope>
    <source>
        <strain evidence="5">DSM 12940 / JCM 11049 / AX-2</strain>
    </source>
</reference>
<dbReference type="InterPro" id="IPR050300">
    <property type="entry name" value="GDXG_lipolytic_enzyme"/>
</dbReference>
<dbReference type="HOGENOM" id="CLU_012494_4_0_2"/>
<organism evidence="4 5">
    <name type="scientific">Halorhabdus utahensis (strain DSM 12940 / JCM 11049 / AX-2)</name>
    <dbReference type="NCBI Taxonomy" id="519442"/>
    <lineage>
        <taxon>Archaea</taxon>
        <taxon>Methanobacteriati</taxon>
        <taxon>Methanobacteriota</taxon>
        <taxon>Stenosarchaea group</taxon>
        <taxon>Halobacteria</taxon>
        <taxon>Halobacteriales</taxon>
        <taxon>Haloarculaceae</taxon>
        <taxon>Halorhabdus</taxon>
    </lineage>
</organism>
<feature type="domain" description="BD-FAE-like" evidence="3">
    <location>
        <begin position="104"/>
        <end position="298"/>
    </location>
</feature>
<keyword evidence="1 4" id="KW-0378">Hydrolase</keyword>
<dbReference type="PANTHER" id="PTHR48081:SF13">
    <property type="entry name" value="ALPHA_BETA HYDROLASE"/>
    <property type="match status" value="1"/>
</dbReference>
<accession>C7NVK0</accession>
<dbReference type="EMBL" id="CP001687">
    <property type="protein sequence ID" value="ACV12523.1"/>
    <property type="molecule type" value="Genomic_DNA"/>
</dbReference>
<gene>
    <name evidence="4" type="ordered locus">Huta_2357</name>
</gene>
<dbReference type="InterPro" id="IPR029058">
    <property type="entry name" value="AB_hydrolase_fold"/>
</dbReference>
<dbReference type="STRING" id="519442.Huta_2357"/>
<dbReference type="AlphaFoldDB" id="C7NVK0"/>
<dbReference type="RefSeq" id="WP_015790090.1">
    <property type="nucleotide sequence ID" value="NC_013158.1"/>
</dbReference>